<dbReference type="PROSITE" id="PS50238">
    <property type="entry name" value="RHOGAP"/>
    <property type="match status" value="1"/>
</dbReference>
<gene>
    <name evidence="2" type="ORF">ACFYKT_01570</name>
</gene>
<dbReference type="Gene3D" id="1.10.490.10">
    <property type="entry name" value="Globins"/>
    <property type="match status" value="1"/>
</dbReference>
<sequence>MIDTHSSVDSLRQTLREHPIDLFKGKLDSAFYEKLLRVEKIQ</sequence>
<comment type="caution">
    <text evidence="2">The sequence shown here is derived from an EMBL/GenBank/DDBJ whole genome shotgun (WGS) entry which is preliminary data.</text>
</comment>
<dbReference type="InterPro" id="IPR000198">
    <property type="entry name" value="RhoGAP_dom"/>
</dbReference>
<organism evidence="2 3">
    <name type="scientific">Cytobacillus mangrovibacter</name>
    <dbReference type="NCBI Taxonomy" id="3299024"/>
    <lineage>
        <taxon>Bacteria</taxon>
        <taxon>Bacillati</taxon>
        <taxon>Bacillota</taxon>
        <taxon>Bacilli</taxon>
        <taxon>Bacillales</taxon>
        <taxon>Bacillaceae</taxon>
        <taxon>Cytobacillus</taxon>
    </lineage>
</organism>
<dbReference type="EMBL" id="JBIACJ010000001">
    <property type="protein sequence ID" value="MFE8695042.1"/>
    <property type="molecule type" value="Genomic_DNA"/>
</dbReference>
<accession>A0ABW6JWY4</accession>
<proteinExistence type="predicted"/>
<dbReference type="InterPro" id="IPR012292">
    <property type="entry name" value="Globin/Proto"/>
</dbReference>
<evidence type="ECO:0000259" key="1">
    <source>
        <dbReference type="PROSITE" id="PS50238"/>
    </source>
</evidence>
<dbReference type="Proteomes" id="UP001601058">
    <property type="component" value="Unassembled WGS sequence"/>
</dbReference>
<keyword evidence="3" id="KW-1185">Reference proteome</keyword>
<protein>
    <recommendedName>
        <fullName evidence="1">Rho-GAP domain-containing protein</fullName>
    </recommendedName>
</protein>
<name>A0ABW6JWY4_9BACI</name>
<reference evidence="2 3" key="1">
    <citation type="submission" date="2024-08" db="EMBL/GenBank/DDBJ databases">
        <title>Two novel Cytobacillus novel species.</title>
        <authorList>
            <person name="Liu G."/>
        </authorList>
    </citation>
    <scope>NUCLEOTIDE SEQUENCE [LARGE SCALE GENOMIC DNA]</scope>
    <source>
        <strain evidence="2 3">FJAT-53684</strain>
    </source>
</reference>
<feature type="domain" description="Rho-GAP" evidence="1">
    <location>
        <begin position="1"/>
        <end position="42"/>
    </location>
</feature>
<evidence type="ECO:0000313" key="3">
    <source>
        <dbReference type="Proteomes" id="UP001601058"/>
    </source>
</evidence>
<dbReference type="RefSeq" id="WP_389215381.1">
    <property type="nucleotide sequence ID" value="NZ_JBIACJ010000001.1"/>
</dbReference>
<evidence type="ECO:0000313" key="2">
    <source>
        <dbReference type="EMBL" id="MFE8695042.1"/>
    </source>
</evidence>